<reference evidence="3" key="1">
    <citation type="submission" date="2019-08" db="EMBL/GenBank/DDBJ databases">
        <title>The genome of the North American firefly Photinus pyralis.</title>
        <authorList>
            <consortium name="Photinus pyralis genome working group"/>
            <person name="Fallon T.R."/>
            <person name="Sander Lower S.E."/>
            <person name="Weng J.-K."/>
        </authorList>
    </citation>
    <scope>NUCLEOTIDE SEQUENCE</scope>
    <source>
        <strain evidence="3">TRF0915ILg1</strain>
        <tissue evidence="3">Whole body</tissue>
    </source>
</reference>
<proteinExistence type="predicted"/>
<dbReference type="AlphaFoldDB" id="A0A8K0CZQ5"/>
<keyword evidence="2" id="KW-0732">Signal</keyword>
<evidence type="ECO:0000313" key="3">
    <source>
        <dbReference type="EMBL" id="KAF2893392.1"/>
    </source>
</evidence>
<name>A0A8K0CZQ5_IGNLU</name>
<feature type="signal peptide" evidence="2">
    <location>
        <begin position="1"/>
        <end position="21"/>
    </location>
</feature>
<organism evidence="3 4">
    <name type="scientific">Ignelater luminosus</name>
    <name type="common">Cucubano</name>
    <name type="synonym">Pyrophorus luminosus</name>
    <dbReference type="NCBI Taxonomy" id="2038154"/>
    <lineage>
        <taxon>Eukaryota</taxon>
        <taxon>Metazoa</taxon>
        <taxon>Ecdysozoa</taxon>
        <taxon>Arthropoda</taxon>
        <taxon>Hexapoda</taxon>
        <taxon>Insecta</taxon>
        <taxon>Pterygota</taxon>
        <taxon>Neoptera</taxon>
        <taxon>Endopterygota</taxon>
        <taxon>Coleoptera</taxon>
        <taxon>Polyphaga</taxon>
        <taxon>Elateriformia</taxon>
        <taxon>Elateroidea</taxon>
        <taxon>Elateridae</taxon>
        <taxon>Agrypninae</taxon>
        <taxon>Pyrophorini</taxon>
        <taxon>Ignelater</taxon>
    </lineage>
</organism>
<dbReference type="EMBL" id="VTPC01008022">
    <property type="protein sequence ID" value="KAF2893392.1"/>
    <property type="molecule type" value="Genomic_DNA"/>
</dbReference>
<evidence type="ECO:0000313" key="4">
    <source>
        <dbReference type="Proteomes" id="UP000801492"/>
    </source>
</evidence>
<gene>
    <name evidence="3" type="ORF">ILUMI_12786</name>
</gene>
<protein>
    <submittedName>
        <fullName evidence="3">Uncharacterized protein</fullName>
    </submittedName>
</protein>
<evidence type="ECO:0000256" key="1">
    <source>
        <dbReference type="SAM" id="MobiDB-lite"/>
    </source>
</evidence>
<sequence>MESVFFRVSLSTLLVVHCLWALPIEQLPENITESLNNANGTPHDLYVIRTIVYEVGILTDAGNDTDYSNETHEQVDLTFYNPDYNTSALDLSNIPIPIQTNISGQIITGIAPASFGVIPLPPGAVQENRTNNKFTLPLNGPLFPSLVVSHVSNVSTSDPEDEKKIIEGLPEELGI</sequence>
<feature type="region of interest" description="Disordered" evidence="1">
    <location>
        <begin position="154"/>
        <end position="175"/>
    </location>
</feature>
<dbReference type="Proteomes" id="UP000801492">
    <property type="component" value="Unassembled WGS sequence"/>
</dbReference>
<keyword evidence="4" id="KW-1185">Reference proteome</keyword>
<feature type="chain" id="PRO_5035435030" evidence="2">
    <location>
        <begin position="22"/>
        <end position="175"/>
    </location>
</feature>
<comment type="caution">
    <text evidence="3">The sequence shown here is derived from an EMBL/GenBank/DDBJ whole genome shotgun (WGS) entry which is preliminary data.</text>
</comment>
<dbReference type="OrthoDB" id="8119829at2759"/>
<accession>A0A8K0CZQ5</accession>
<evidence type="ECO:0000256" key="2">
    <source>
        <dbReference type="SAM" id="SignalP"/>
    </source>
</evidence>